<organism evidence="14 15">
    <name type="scientific">Fusarium acuminatum</name>
    <dbReference type="NCBI Taxonomy" id="5515"/>
    <lineage>
        <taxon>Eukaryota</taxon>
        <taxon>Fungi</taxon>
        <taxon>Dikarya</taxon>
        <taxon>Ascomycota</taxon>
        <taxon>Pezizomycotina</taxon>
        <taxon>Sordariomycetes</taxon>
        <taxon>Hypocreomycetidae</taxon>
        <taxon>Hypocreales</taxon>
        <taxon>Nectriaceae</taxon>
        <taxon>Fusarium</taxon>
        <taxon>Fusarium tricinctum species complex</taxon>
    </lineage>
</organism>
<keyword evidence="11 12" id="KW-0865">Zymogen</keyword>
<keyword evidence="9 12" id="KW-0862">Zinc</keyword>
<dbReference type="Proteomes" id="UP001489902">
    <property type="component" value="Chromosome 7"/>
</dbReference>
<evidence type="ECO:0000313" key="15">
    <source>
        <dbReference type="Proteomes" id="UP001489902"/>
    </source>
</evidence>
<dbReference type="EC" id="3.4.24.-" evidence="12"/>
<evidence type="ECO:0000256" key="6">
    <source>
        <dbReference type="ARBA" id="ARBA00022723"/>
    </source>
</evidence>
<name>A0ABZ2X9H1_9HYPO</name>
<evidence type="ECO:0000256" key="2">
    <source>
        <dbReference type="ARBA" id="ARBA00004613"/>
    </source>
</evidence>
<keyword evidence="4 12" id="KW-0964">Secreted</keyword>
<dbReference type="InterPro" id="IPR001842">
    <property type="entry name" value="Peptidase_M36"/>
</dbReference>
<dbReference type="InterPro" id="IPR050371">
    <property type="entry name" value="Fungal_virulence_M36"/>
</dbReference>
<keyword evidence="5 12" id="KW-0645">Protease</keyword>
<dbReference type="Gene3D" id="1.10.390.10">
    <property type="entry name" value="Neutral Protease Domain 2"/>
    <property type="match status" value="1"/>
</dbReference>
<accession>A0ABZ2X9H1</accession>
<evidence type="ECO:0000256" key="10">
    <source>
        <dbReference type="ARBA" id="ARBA00023049"/>
    </source>
</evidence>
<keyword evidence="8 12" id="KW-0378">Hydrolase</keyword>
<evidence type="ECO:0000256" key="8">
    <source>
        <dbReference type="ARBA" id="ARBA00022801"/>
    </source>
</evidence>
<dbReference type="GO" id="GO:0008237">
    <property type="term" value="F:metallopeptidase activity"/>
    <property type="evidence" value="ECO:0007669"/>
    <property type="project" value="UniProtKB-KW"/>
</dbReference>
<feature type="domain" description="FTP" evidence="13">
    <location>
        <begin position="110"/>
        <end position="161"/>
    </location>
</feature>
<dbReference type="InterPro" id="IPR011096">
    <property type="entry name" value="FTP_domain"/>
</dbReference>
<comment type="similarity">
    <text evidence="3 12">Belongs to the peptidase M36 family.</text>
</comment>
<sequence length="658" mass="71873">MLDSRTRQKTLLVSTLLQCNSVLTLKMRFSDTLVLIGLTGLAGAHPSRRTPNPSPLSKRAIDLEAFKLPPQAEYVSQEEVPEDASAKVVAKRADYTETAKDLVKTTFPKATFRMVSDHYVGSNGIAHVNFKQTINGIDVDNADFNVNIAADGEVFSYGNSFYEGKLPGPLAKRDEKDPVDALKDTVDVLSLPVEAKKAKPVRKSANHYTFTDTKGTVSKPEAKLVYIVDENKNLKLTWRVETDILDNWLLTYVDAAQTDKVVGVVDYVAEATYKVYPWGVNDPTQGSRTVVENPWDIVSSEFTWLSDGSTNYTTTRGNNGIAQVNPSGGSTYLTNYRPDSKDLKFEYDYSTTMTNPTSYRDASITQLFYTANKYHDLLYVLGFTEQAGNFEVNNNNQGGKGNDQVILNAQDGSGTNNANFATPADGQNGRMRMYLWDTSSPQRDGSFDAGIIIHEYTHGLSNRLTGGPANAGCLPGGESGGMGEGWSDFMAVAIHLKAKDTRSANKVMGDWAANKPAGIRAYPYSTSLTTNPYTYKSTNSLSGVHAIGTVWATVLYEVLWNLIDKHGKNDSDVPKFTNGIPSDGKYLAMKLVIDGMALQPCNPNMVQARDAIIDADTALTKGANKCELWKAFAKRGLGTAAKYSSTSRTESFTLPSGC</sequence>
<reference evidence="14 15" key="1">
    <citation type="submission" date="2024-04" db="EMBL/GenBank/DDBJ databases">
        <title>Complete genome sequence of Fusarium acuminatum.</title>
        <authorList>
            <person name="Lan B."/>
        </authorList>
    </citation>
    <scope>NUCLEOTIDE SEQUENCE [LARGE SCALE GENOMIC DNA]</scope>
    <source>
        <strain evidence="14">1A</strain>
    </source>
</reference>
<keyword evidence="6 12" id="KW-0479">Metal-binding</keyword>
<evidence type="ECO:0000256" key="3">
    <source>
        <dbReference type="ARBA" id="ARBA00006006"/>
    </source>
</evidence>
<keyword evidence="10 12" id="KW-0482">Metalloprotease</keyword>
<protein>
    <recommendedName>
        <fullName evidence="12">Extracellular metalloproteinase</fullName>
        <ecNumber evidence="12">3.4.24.-</ecNumber>
    </recommendedName>
    <alternativeName>
        <fullName evidence="12">Fungalysin</fullName>
    </alternativeName>
</protein>
<dbReference type="EMBL" id="CP151266">
    <property type="protein sequence ID" value="WZH49759.1"/>
    <property type="molecule type" value="Genomic_DNA"/>
</dbReference>
<evidence type="ECO:0000313" key="14">
    <source>
        <dbReference type="EMBL" id="WZH49759.1"/>
    </source>
</evidence>
<dbReference type="Pfam" id="PF02128">
    <property type="entry name" value="Peptidase_M36"/>
    <property type="match status" value="1"/>
</dbReference>
<gene>
    <name evidence="14" type="ORF">QYS62_010968</name>
</gene>
<dbReference type="PANTHER" id="PTHR33478">
    <property type="entry name" value="EXTRACELLULAR METALLOPROTEINASE MEP"/>
    <property type="match status" value="1"/>
</dbReference>
<comment type="cofactor">
    <cofactor evidence="1 12">
        <name>Zn(2+)</name>
        <dbReference type="ChEBI" id="CHEBI:29105"/>
    </cofactor>
</comment>
<proteinExistence type="inferred from homology"/>
<dbReference type="Pfam" id="PF07504">
    <property type="entry name" value="FTP"/>
    <property type="match status" value="1"/>
</dbReference>
<dbReference type="PRINTS" id="PR00999">
    <property type="entry name" value="FUNGALYSIN"/>
</dbReference>
<evidence type="ECO:0000256" key="11">
    <source>
        <dbReference type="ARBA" id="ARBA00023145"/>
    </source>
</evidence>
<evidence type="ECO:0000256" key="9">
    <source>
        <dbReference type="ARBA" id="ARBA00022833"/>
    </source>
</evidence>
<keyword evidence="7" id="KW-0732">Signal</keyword>
<dbReference type="CDD" id="cd09596">
    <property type="entry name" value="M36"/>
    <property type="match status" value="1"/>
</dbReference>
<dbReference type="Gene3D" id="3.10.170.10">
    <property type="match status" value="1"/>
</dbReference>
<dbReference type="SUPFAM" id="SSF55486">
    <property type="entry name" value="Metalloproteases ('zincins'), catalytic domain"/>
    <property type="match status" value="1"/>
</dbReference>
<evidence type="ECO:0000256" key="4">
    <source>
        <dbReference type="ARBA" id="ARBA00022525"/>
    </source>
</evidence>
<evidence type="ECO:0000256" key="7">
    <source>
        <dbReference type="ARBA" id="ARBA00022729"/>
    </source>
</evidence>
<dbReference type="InterPro" id="IPR027268">
    <property type="entry name" value="Peptidase_M4/M1_CTD_sf"/>
</dbReference>
<keyword evidence="15" id="KW-1185">Reference proteome</keyword>
<evidence type="ECO:0000259" key="13">
    <source>
        <dbReference type="Pfam" id="PF07504"/>
    </source>
</evidence>
<evidence type="ECO:0000256" key="1">
    <source>
        <dbReference type="ARBA" id="ARBA00001947"/>
    </source>
</evidence>
<evidence type="ECO:0000256" key="12">
    <source>
        <dbReference type="RuleBase" id="RU364017"/>
    </source>
</evidence>
<evidence type="ECO:0000256" key="5">
    <source>
        <dbReference type="ARBA" id="ARBA00022670"/>
    </source>
</evidence>
<comment type="subcellular location">
    <subcellularLocation>
        <location evidence="2 12">Secreted</location>
    </subcellularLocation>
</comment>
<dbReference type="PANTHER" id="PTHR33478:SF1">
    <property type="entry name" value="EXTRACELLULAR METALLOPROTEINASE MEP"/>
    <property type="match status" value="1"/>
</dbReference>